<feature type="transmembrane region" description="Helical" evidence="13">
    <location>
        <begin position="168"/>
        <end position="187"/>
    </location>
</feature>
<dbReference type="GO" id="GO:0006826">
    <property type="term" value="P:iron ion transport"/>
    <property type="evidence" value="ECO:0007669"/>
    <property type="project" value="TreeGrafter"/>
</dbReference>
<dbReference type="EMBL" id="JH767566">
    <property type="protein sequence ID" value="EON63979.1"/>
    <property type="molecule type" value="Genomic_DNA"/>
</dbReference>
<dbReference type="STRING" id="1168221.R7YQ84"/>
<evidence type="ECO:0000256" key="12">
    <source>
        <dbReference type="ARBA" id="ARBA00048483"/>
    </source>
</evidence>
<dbReference type="Gene3D" id="3.40.50.80">
    <property type="entry name" value="Nucleotide-binding domain of ferredoxin-NADP reductase (FNR) module"/>
    <property type="match status" value="1"/>
</dbReference>
<evidence type="ECO:0000259" key="14">
    <source>
        <dbReference type="PROSITE" id="PS51384"/>
    </source>
</evidence>
<dbReference type="CDD" id="cd06186">
    <property type="entry name" value="NOX_Duox_like_FAD_NADP"/>
    <property type="match status" value="1"/>
</dbReference>
<evidence type="ECO:0000256" key="6">
    <source>
        <dbReference type="ARBA" id="ARBA00022692"/>
    </source>
</evidence>
<dbReference type="SFLD" id="SFLDG01168">
    <property type="entry name" value="Ferric_reductase_subgroup_(FRE"/>
    <property type="match status" value="1"/>
</dbReference>
<evidence type="ECO:0000313" key="15">
    <source>
        <dbReference type="EMBL" id="EON63979.1"/>
    </source>
</evidence>
<dbReference type="AlphaFoldDB" id="R7YQ84"/>
<evidence type="ECO:0000256" key="3">
    <source>
        <dbReference type="ARBA" id="ARBA00012668"/>
    </source>
</evidence>
<evidence type="ECO:0000256" key="10">
    <source>
        <dbReference type="ARBA" id="ARBA00023065"/>
    </source>
</evidence>
<dbReference type="OrthoDB" id="17725at2759"/>
<dbReference type="Pfam" id="PF01794">
    <property type="entry name" value="Ferric_reduct"/>
    <property type="match status" value="1"/>
</dbReference>
<gene>
    <name evidence="15" type="ORF">W97_03209</name>
</gene>
<protein>
    <recommendedName>
        <fullName evidence="3">ferric-chelate reductase (NADPH)</fullName>
        <ecNumber evidence="3">1.16.1.9</ecNumber>
    </recommendedName>
</protein>
<name>R7YQ84_CONA1</name>
<keyword evidence="6 13" id="KW-0812">Transmembrane</keyword>
<keyword evidence="7" id="KW-0249">Electron transport</keyword>
<feature type="transmembrane region" description="Helical" evidence="13">
    <location>
        <begin position="323"/>
        <end position="340"/>
    </location>
</feature>
<dbReference type="InterPro" id="IPR039261">
    <property type="entry name" value="FNR_nucleotide-bd"/>
</dbReference>
<proteinExistence type="inferred from homology"/>
<evidence type="ECO:0000256" key="2">
    <source>
        <dbReference type="ARBA" id="ARBA00006278"/>
    </source>
</evidence>
<dbReference type="InterPro" id="IPR013121">
    <property type="entry name" value="Fe_red_NAD-bd_6"/>
</dbReference>
<keyword evidence="8 13" id="KW-1133">Transmembrane helix</keyword>
<dbReference type="OMA" id="IDETHEP"/>
<dbReference type="GO" id="GO:0015677">
    <property type="term" value="P:copper ion import"/>
    <property type="evidence" value="ECO:0007669"/>
    <property type="project" value="TreeGrafter"/>
</dbReference>
<organism evidence="15 16">
    <name type="scientific">Coniosporium apollinis (strain CBS 100218)</name>
    <name type="common">Rock-inhabiting black yeast</name>
    <dbReference type="NCBI Taxonomy" id="1168221"/>
    <lineage>
        <taxon>Eukaryota</taxon>
        <taxon>Fungi</taxon>
        <taxon>Dikarya</taxon>
        <taxon>Ascomycota</taxon>
        <taxon>Pezizomycotina</taxon>
        <taxon>Dothideomycetes</taxon>
        <taxon>Dothideomycetes incertae sedis</taxon>
        <taxon>Coniosporium</taxon>
    </lineage>
</organism>
<dbReference type="SFLD" id="SFLDS00052">
    <property type="entry name" value="Ferric_Reductase_Domain"/>
    <property type="match status" value="1"/>
</dbReference>
<keyword evidence="4" id="KW-0813">Transport</keyword>
<dbReference type="Pfam" id="PF08022">
    <property type="entry name" value="FAD_binding_8"/>
    <property type="match status" value="1"/>
</dbReference>
<feature type="transmembrane region" description="Helical" evidence="13">
    <location>
        <begin position="73"/>
        <end position="92"/>
    </location>
</feature>
<evidence type="ECO:0000256" key="1">
    <source>
        <dbReference type="ARBA" id="ARBA00004651"/>
    </source>
</evidence>
<dbReference type="GeneID" id="19900520"/>
<evidence type="ECO:0000256" key="8">
    <source>
        <dbReference type="ARBA" id="ARBA00022989"/>
    </source>
</evidence>
<dbReference type="PANTHER" id="PTHR32361:SF23">
    <property type="entry name" value="FERRIC-CHELATE REDUCTASE"/>
    <property type="match status" value="1"/>
</dbReference>
<dbReference type="eggNOG" id="KOG0039">
    <property type="taxonomic scope" value="Eukaryota"/>
</dbReference>
<evidence type="ECO:0000313" key="16">
    <source>
        <dbReference type="Proteomes" id="UP000016924"/>
    </source>
</evidence>
<dbReference type="HOGENOM" id="CLU_010365_7_2_1"/>
<reference evidence="16" key="1">
    <citation type="submission" date="2012-06" db="EMBL/GenBank/DDBJ databases">
        <title>The genome sequence of Coniosporium apollinis CBS 100218.</title>
        <authorList>
            <consortium name="The Broad Institute Genome Sequencing Platform"/>
            <person name="Cuomo C."/>
            <person name="Gorbushina A."/>
            <person name="Noack S."/>
            <person name="Walker B."/>
            <person name="Young S.K."/>
            <person name="Zeng Q."/>
            <person name="Gargeya S."/>
            <person name="Fitzgerald M."/>
            <person name="Haas B."/>
            <person name="Abouelleil A."/>
            <person name="Alvarado L."/>
            <person name="Arachchi H.M."/>
            <person name="Berlin A.M."/>
            <person name="Chapman S.B."/>
            <person name="Goldberg J."/>
            <person name="Griggs A."/>
            <person name="Gujja S."/>
            <person name="Hansen M."/>
            <person name="Howarth C."/>
            <person name="Imamovic A."/>
            <person name="Larimer J."/>
            <person name="McCowan C."/>
            <person name="Montmayeur A."/>
            <person name="Murphy C."/>
            <person name="Neiman D."/>
            <person name="Pearson M."/>
            <person name="Priest M."/>
            <person name="Roberts A."/>
            <person name="Saif S."/>
            <person name="Shea T."/>
            <person name="Sisk P."/>
            <person name="Sykes S."/>
            <person name="Wortman J."/>
            <person name="Nusbaum C."/>
            <person name="Birren B."/>
        </authorList>
    </citation>
    <scope>NUCLEOTIDE SEQUENCE [LARGE SCALE GENOMIC DNA]</scope>
    <source>
        <strain evidence="16">CBS 100218</strain>
    </source>
</reference>
<feature type="transmembrane region" description="Helical" evidence="13">
    <location>
        <begin position="141"/>
        <end position="162"/>
    </location>
</feature>
<feature type="transmembrane region" description="Helical" evidence="13">
    <location>
        <begin position="41"/>
        <end position="61"/>
    </location>
</feature>
<dbReference type="InterPro" id="IPR051410">
    <property type="entry name" value="Ferric/Cupric_Reductase"/>
</dbReference>
<feature type="domain" description="FAD-binding FR-type" evidence="14">
    <location>
        <begin position="197"/>
        <end position="315"/>
    </location>
</feature>
<dbReference type="SUPFAM" id="SSF63380">
    <property type="entry name" value="Riboflavin synthase domain-like"/>
    <property type="match status" value="1"/>
</dbReference>
<comment type="catalytic activity">
    <reaction evidence="12">
        <text>2 a Fe(II)-siderophore + NADP(+) + H(+) = 2 a Fe(III)-siderophore + NADPH</text>
        <dbReference type="Rhea" id="RHEA:28795"/>
        <dbReference type="Rhea" id="RHEA-COMP:11342"/>
        <dbReference type="Rhea" id="RHEA-COMP:11344"/>
        <dbReference type="ChEBI" id="CHEBI:15378"/>
        <dbReference type="ChEBI" id="CHEBI:29033"/>
        <dbReference type="ChEBI" id="CHEBI:29034"/>
        <dbReference type="ChEBI" id="CHEBI:57783"/>
        <dbReference type="ChEBI" id="CHEBI:58349"/>
        <dbReference type="EC" id="1.16.1.9"/>
    </reaction>
</comment>
<evidence type="ECO:0000256" key="13">
    <source>
        <dbReference type="SAM" id="Phobius"/>
    </source>
</evidence>
<dbReference type="InterPro" id="IPR017938">
    <property type="entry name" value="Riboflavin_synthase-like_b-brl"/>
</dbReference>
<dbReference type="Gene3D" id="2.40.30.10">
    <property type="entry name" value="Translation factors"/>
    <property type="match status" value="1"/>
</dbReference>
<evidence type="ECO:0000256" key="7">
    <source>
        <dbReference type="ARBA" id="ARBA00022982"/>
    </source>
</evidence>
<dbReference type="EC" id="1.16.1.9" evidence="3"/>
<dbReference type="GO" id="GO:0005886">
    <property type="term" value="C:plasma membrane"/>
    <property type="evidence" value="ECO:0007669"/>
    <property type="project" value="UniProtKB-SubCell"/>
</dbReference>
<keyword evidence="5" id="KW-1003">Cell membrane</keyword>
<dbReference type="GO" id="GO:0006879">
    <property type="term" value="P:intracellular iron ion homeostasis"/>
    <property type="evidence" value="ECO:0007669"/>
    <property type="project" value="TreeGrafter"/>
</dbReference>
<dbReference type="Proteomes" id="UP000016924">
    <property type="component" value="Unassembled WGS sequence"/>
</dbReference>
<keyword evidence="9" id="KW-0560">Oxidoreductase</keyword>
<comment type="subcellular location">
    <subcellularLocation>
        <location evidence="1">Cell membrane</location>
        <topology evidence="1">Multi-pass membrane protein</topology>
    </subcellularLocation>
</comment>
<dbReference type="PROSITE" id="PS51384">
    <property type="entry name" value="FAD_FR"/>
    <property type="match status" value="1"/>
</dbReference>
<evidence type="ECO:0000256" key="4">
    <source>
        <dbReference type="ARBA" id="ARBA00022448"/>
    </source>
</evidence>
<dbReference type="GO" id="GO:0052851">
    <property type="term" value="F:ferric-chelate reductase (NADPH) activity"/>
    <property type="evidence" value="ECO:0007669"/>
    <property type="project" value="UniProtKB-EC"/>
</dbReference>
<dbReference type="InterPro" id="IPR013130">
    <property type="entry name" value="Fe3_Rdtase_TM_dom"/>
</dbReference>
<evidence type="ECO:0000256" key="9">
    <source>
        <dbReference type="ARBA" id="ARBA00023002"/>
    </source>
</evidence>
<keyword evidence="11 13" id="KW-0472">Membrane</keyword>
<feature type="transmembrane region" description="Helical" evidence="13">
    <location>
        <begin position="112"/>
        <end position="134"/>
    </location>
</feature>
<dbReference type="InterPro" id="IPR017927">
    <property type="entry name" value="FAD-bd_FR_type"/>
</dbReference>
<evidence type="ECO:0000256" key="5">
    <source>
        <dbReference type="ARBA" id="ARBA00022475"/>
    </source>
</evidence>
<dbReference type="InterPro" id="IPR013112">
    <property type="entry name" value="FAD-bd_8"/>
</dbReference>
<dbReference type="SUPFAM" id="SSF52343">
    <property type="entry name" value="Ferredoxin reductase-like, C-terminal NADP-linked domain"/>
    <property type="match status" value="1"/>
</dbReference>
<sequence length="586" mass="64638">MALVVFSTVVSCILSFAQRPWYRDHLGQTPLGSRTGFMAAAMMPLIIALAAKVNIITIITGIGHEKLNALHRWLSWIFLALSLIHTIAFLIQPLREGGRPRLHEALYKHASFLYSGVPPLAFLVAIMALSFPIIRRAAYEFFAWSHVTMSVIFLGLLFWHFANLYDSWHYLWATMAVWLFSLLGRAFHKISFFRLSSSWLRGCPAAVHSISPDMLKMEILAPPGWSWEPGQHVFLRFPQFNLFDNHPFTIASIPNRSSTPRTPLGVPTQSSQNTLEFLIRPQSGFTRRLLHYTDEHPDALLSAVIEGPYGTALPRLENRYEDVILVAGGAGITAMLPWLLHIAERMRAGGCATRRVRLVWITRSKGDVNWIGGQLRRMWEVAPGGSVGVDVWATRKPLREVARVKTVKEAFGTIASGPAQPSLASPLSLSPVSPRAPLSLTSPLGLSPVSPKTPGLGTPMLPWTPTGLAPPVSLRFPASPVSPVSPVDSMFSGRSGGSGKRLLKGIRETVRDAGSPLDDFVEMHVGARPDIERVVGVMIGDRRTAVLGCGPEGLKIDLSNLVAREQKRVIRGQAKEVMLHTETFDF</sequence>
<evidence type="ECO:0000256" key="11">
    <source>
        <dbReference type="ARBA" id="ARBA00023136"/>
    </source>
</evidence>
<comment type="similarity">
    <text evidence="2">Belongs to the ferric reductase (FRE) family.</text>
</comment>
<dbReference type="Pfam" id="PF08030">
    <property type="entry name" value="NAD_binding_6"/>
    <property type="match status" value="1"/>
</dbReference>
<keyword evidence="10" id="KW-0406">Ion transport</keyword>
<dbReference type="PANTHER" id="PTHR32361">
    <property type="entry name" value="FERRIC/CUPRIC REDUCTASE TRANSMEMBRANE COMPONENT"/>
    <property type="match status" value="1"/>
</dbReference>
<accession>R7YQ84</accession>
<dbReference type="RefSeq" id="XP_007779296.1">
    <property type="nucleotide sequence ID" value="XM_007781106.1"/>
</dbReference>
<keyword evidence="16" id="KW-1185">Reference proteome</keyword>